<proteinExistence type="predicted"/>
<evidence type="ECO:0000313" key="2">
    <source>
        <dbReference type="EMBL" id="CAK9137779.1"/>
    </source>
</evidence>
<organism evidence="2 3">
    <name type="scientific">Ilex paraguariensis</name>
    <name type="common">yerba mate</name>
    <dbReference type="NCBI Taxonomy" id="185542"/>
    <lineage>
        <taxon>Eukaryota</taxon>
        <taxon>Viridiplantae</taxon>
        <taxon>Streptophyta</taxon>
        <taxon>Embryophyta</taxon>
        <taxon>Tracheophyta</taxon>
        <taxon>Spermatophyta</taxon>
        <taxon>Magnoliopsida</taxon>
        <taxon>eudicotyledons</taxon>
        <taxon>Gunneridae</taxon>
        <taxon>Pentapetalae</taxon>
        <taxon>asterids</taxon>
        <taxon>campanulids</taxon>
        <taxon>Aquifoliales</taxon>
        <taxon>Aquifoliaceae</taxon>
        <taxon>Ilex</taxon>
    </lineage>
</organism>
<protein>
    <submittedName>
        <fullName evidence="2">Uncharacterized protein</fullName>
    </submittedName>
</protein>
<accession>A0ABC8QYG1</accession>
<dbReference type="AlphaFoldDB" id="A0ABC8QYG1"/>
<dbReference type="Proteomes" id="UP001642360">
    <property type="component" value="Unassembled WGS sequence"/>
</dbReference>
<evidence type="ECO:0000313" key="3">
    <source>
        <dbReference type="Proteomes" id="UP001642360"/>
    </source>
</evidence>
<evidence type="ECO:0000256" key="1">
    <source>
        <dbReference type="SAM" id="MobiDB-lite"/>
    </source>
</evidence>
<comment type="caution">
    <text evidence="2">The sequence shown here is derived from an EMBL/GenBank/DDBJ whole genome shotgun (WGS) entry which is preliminary data.</text>
</comment>
<feature type="region of interest" description="Disordered" evidence="1">
    <location>
        <begin position="1"/>
        <end position="67"/>
    </location>
</feature>
<reference evidence="2 3" key="1">
    <citation type="submission" date="2024-02" db="EMBL/GenBank/DDBJ databases">
        <authorList>
            <person name="Vignale AGUSTIN F."/>
            <person name="Sosa J E."/>
            <person name="Modenutti C."/>
        </authorList>
    </citation>
    <scope>NUCLEOTIDE SEQUENCE [LARGE SCALE GENOMIC DNA]</scope>
</reference>
<name>A0ABC8QYG1_9AQUA</name>
<feature type="compositionally biased region" description="Basic and acidic residues" evidence="1">
    <location>
        <begin position="1"/>
        <end position="22"/>
    </location>
</feature>
<dbReference type="EMBL" id="CAUOFW020000837">
    <property type="protein sequence ID" value="CAK9137779.1"/>
    <property type="molecule type" value="Genomic_DNA"/>
</dbReference>
<sequence length="100" mass="11317">MEEGERKGKKLDLDWEKLLPDHQDDDEEPPTVLVVTTTGADAEKSESVAMDGEQQQNGFRHLSDKELTPHPSLSGNFHSLSHLLFSPPYLQFLAEHRAEH</sequence>
<gene>
    <name evidence="2" type="ORF">ILEXP_LOCUS4817</name>
</gene>
<keyword evidence="3" id="KW-1185">Reference proteome</keyword>